<keyword evidence="1" id="KW-0659">Purine metabolism</keyword>
<gene>
    <name evidence="4" type="ORF">MFIFM68171_11246</name>
</gene>
<feature type="region of interest" description="Disordered" evidence="2">
    <location>
        <begin position="103"/>
        <end position="132"/>
    </location>
</feature>
<evidence type="ECO:0000256" key="1">
    <source>
        <dbReference type="ARBA" id="ARBA00022631"/>
    </source>
</evidence>
<evidence type="ECO:0000259" key="3">
    <source>
        <dbReference type="Pfam" id="PF09349"/>
    </source>
</evidence>
<reference evidence="4 5" key="1">
    <citation type="submission" date="2024-09" db="EMBL/GenBank/DDBJ databases">
        <title>Itraconazole resistance in Madurella fahalii resulting from another homologue of gene encoding cytochrome P450 14-alpha sterol demethylase (CYP51).</title>
        <authorList>
            <person name="Yoshioka I."/>
            <person name="Fahal A.H."/>
            <person name="Kaneko S."/>
            <person name="Yaguchi T."/>
        </authorList>
    </citation>
    <scope>NUCLEOTIDE SEQUENCE [LARGE SCALE GENOMIC DNA]</scope>
    <source>
        <strain evidence="4 5">IFM 68171</strain>
    </source>
</reference>
<dbReference type="PANTHER" id="PTHR37987">
    <property type="entry name" value="CHROMOSOME 9, WHOLE GENOME SHOTGUN SEQUENCE"/>
    <property type="match status" value="1"/>
</dbReference>
<dbReference type="RefSeq" id="XP_070922766.1">
    <property type="nucleotide sequence ID" value="XM_071066665.1"/>
</dbReference>
<feature type="compositionally biased region" description="Basic and acidic residues" evidence="2">
    <location>
        <begin position="103"/>
        <end position="124"/>
    </location>
</feature>
<organism evidence="4 5">
    <name type="scientific">Madurella fahalii</name>
    <dbReference type="NCBI Taxonomy" id="1157608"/>
    <lineage>
        <taxon>Eukaryota</taxon>
        <taxon>Fungi</taxon>
        <taxon>Dikarya</taxon>
        <taxon>Ascomycota</taxon>
        <taxon>Pezizomycotina</taxon>
        <taxon>Sordariomycetes</taxon>
        <taxon>Sordariomycetidae</taxon>
        <taxon>Sordariales</taxon>
        <taxon>Sordariales incertae sedis</taxon>
        <taxon>Madurella</taxon>
    </lineage>
</organism>
<evidence type="ECO:0000313" key="5">
    <source>
        <dbReference type="Proteomes" id="UP001628179"/>
    </source>
</evidence>
<dbReference type="Pfam" id="PF09349">
    <property type="entry name" value="OHCU_decarbox"/>
    <property type="match status" value="1"/>
</dbReference>
<accession>A0ABQ0GTF8</accession>
<dbReference type="PANTHER" id="PTHR37987:SF1">
    <property type="entry name" value="OXO-4-HYDROXY-4-CARBOXY-5-UREIDOIMIDAZOLINE DECARBOXYLASE DOMAIN-CONTAINING PROTEIN"/>
    <property type="match status" value="1"/>
</dbReference>
<dbReference type="Gene3D" id="1.10.3330.10">
    <property type="entry name" value="Oxo-4-hydroxy-4-carboxy-5-ureidoimidazoline decarboxylase"/>
    <property type="match status" value="1"/>
</dbReference>
<proteinExistence type="predicted"/>
<dbReference type="GeneID" id="98181988"/>
<dbReference type="InterPro" id="IPR036778">
    <property type="entry name" value="OHCU_decarboxylase_sf"/>
</dbReference>
<keyword evidence="5" id="KW-1185">Reference proteome</keyword>
<protein>
    <submittedName>
        <fullName evidence="4">Oxo-4-hydroxy-4-carboxy-5-ureidoimidazoline decarboxylase domain-containing protein</fullName>
    </submittedName>
</protein>
<name>A0ABQ0GTF8_9PEZI</name>
<dbReference type="SUPFAM" id="SSF158694">
    <property type="entry name" value="UraD-Like"/>
    <property type="match status" value="1"/>
</dbReference>
<feature type="domain" description="Oxo-4-hydroxy-4-carboxy-5-ureidoimidazoline decarboxylase" evidence="3">
    <location>
        <begin position="29"/>
        <end position="200"/>
    </location>
</feature>
<dbReference type="EMBL" id="BAAFSV010000006">
    <property type="protein sequence ID" value="GAB1321036.1"/>
    <property type="molecule type" value="Genomic_DNA"/>
</dbReference>
<evidence type="ECO:0000256" key="2">
    <source>
        <dbReference type="SAM" id="MobiDB-lite"/>
    </source>
</evidence>
<dbReference type="Proteomes" id="UP001628179">
    <property type="component" value="Unassembled WGS sequence"/>
</dbReference>
<evidence type="ECO:0000313" key="4">
    <source>
        <dbReference type="EMBL" id="GAB1321036.1"/>
    </source>
</evidence>
<dbReference type="InterPro" id="IPR018020">
    <property type="entry name" value="OHCU_decarboxylase"/>
</dbReference>
<comment type="caution">
    <text evidence="4">The sequence shown here is derived from an EMBL/GenBank/DDBJ whole genome shotgun (WGS) entry which is preliminary data.</text>
</comment>
<sequence length="219" mass="24115">MATITTTSTSSSLNPTATPFLPAISSLPTLSDTALRATLDLLFEPSPELHALALPTMRTLSFASYDDLVATLRDQLLEIAAAVEGNEEGRRRLHAVLGSHPRLGERRREALSEQSREEQRHLRQGDTGAEAGAEELEELGRLNREYEDRFPGLRYVVFVNGRGRGEVMADMRRRIERGDLREEEREGIRAMCDIAADRARKLLGKSAEEAADGGTGGKS</sequence>